<evidence type="ECO:0000313" key="2">
    <source>
        <dbReference type="Proteomes" id="UP000178735"/>
    </source>
</evidence>
<dbReference type="Pfam" id="PF00756">
    <property type="entry name" value="Esterase"/>
    <property type="match status" value="1"/>
</dbReference>
<dbReference type="PANTHER" id="PTHR48098:SF3">
    <property type="entry name" value="IRON(III) ENTEROBACTIN ESTERASE"/>
    <property type="match status" value="1"/>
</dbReference>
<dbReference type="InterPro" id="IPR050583">
    <property type="entry name" value="Mycobacterial_A85_antigen"/>
</dbReference>
<gene>
    <name evidence="1" type="ORF">A2008_13700</name>
</gene>
<organism evidence="1 2">
    <name type="scientific">Candidatus Wallbacteria bacterium GWC2_49_35</name>
    <dbReference type="NCBI Taxonomy" id="1817813"/>
    <lineage>
        <taxon>Bacteria</taxon>
        <taxon>Candidatus Walliibacteriota</taxon>
    </lineage>
</organism>
<dbReference type="STRING" id="1817813.A2008_13700"/>
<comment type="caution">
    <text evidence="1">The sequence shown here is derived from an EMBL/GenBank/DDBJ whole genome shotgun (WGS) entry which is preliminary data.</text>
</comment>
<dbReference type="InterPro" id="IPR000801">
    <property type="entry name" value="Esterase-like"/>
</dbReference>
<dbReference type="PANTHER" id="PTHR48098">
    <property type="entry name" value="ENTEROCHELIN ESTERASE-RELATED"/>
    <property type="match status" value="1"/>
</dbReference>
<proteinExistence type="predicted"/>
<dbReference type="EMBL" id="MGFH01000169">
    <property type="protein sequence ID" value="OGM03382.1"/>
    <property type="molecule type" value="Genomic_DNA"/>
</dbReference>
<accession>A0A1F7WKK8</accession>
<dbReference type="Gene3D" id="3.40.50.1820">
    <property type="entry name" value="alpha/beta hydrolase"/>
    <property type="match status" value="1"/>
</dbReference>
<dbReference type="SUPFAM" id="SSF53474">
    <property type="entry name" value="alpha/beta-Hydrolases"/>
    <property type="match status" value="1"/>
</dbReference>
<dbReference type="AlphaFoldDB" id="A0A1F7WKK8"/>
<protein>
    <submittedName>
        <fullName evidence="1">Transposase</fullName>
    </submittedName>
</protein>
<sequence>MHVEYHKWWSSNLGHDMEFKIYGHWGKPVIIFPSANGRYFDYESFGMIEACRELIDSGKIKMIAIDGIDGQSWLNNAAHPADRARRHNDYDRYVVGELIPGLRNMLNYNGQFVATGCSMGGFHSANFFFRHPDVFDTLIAQSGIYRLNLCIGDYMDENVYYNTPLEYLKSMDDPWFLDHYRRNRIIVCVGQGAWEQPMLDETRELKNILDSKGVPNNIEFWGYDVNHDWPWWHKQIVYYLNSLGL</sequence>
<dbReference type="InterPro" id="IPR029058">
    <property type="entry name" value="AB_hydrolase_fold"/>
</dbReference>
<name>A0A1F7WKK8_9BACT</name>
<dbReference type="Proteomes" id="UP000178735">
    <property type="component" value="Unassembled WGS sequence"/>
</dbReference>
<evidence type="ECO:0000313" key="1">
    <source>
        <dbReference type="EMBL" id="OGM03382.1"/>
    </source>
</evidence>
<reference evidence="1 2" key="1">
    <citation type="journal article" date="2016" name="Nat. Commun.">
        <title>Thousands of microbial genomes shed light on interconnected biogeochemical processes in an aquifer system.</title>
        <authorList>
            <person name="Anantharaman K."/>
            <person name="Brown C.T."/>
            <person name="Hug L.A."/>
            <person name="Sharon I."/>
            <person name="Castelle C.J."/>
            <person name="Probst A.J."/>
            <person name="Thomas B.C."/>
            <person name="Singh A."/>
            <person name="Wilkins M.J."/>
            <person name="Karaoz U."/>
            <person name="Brodie E.L."/>
            <person name="Williams K.H."/>
            <person name="Hubbard S.S."/>
            <person name="Banfield J.F."/>
        </authorList>
    </citation>
    <scope>NUCLEOTIDE SEQUENCE [LARGE SCALE GENOMIC DNA]</scope>
</reference>